<organism evidence="2 3">
    <name type="scientific">Dissostichus eleginoides</name>
    <name type="common">Patagonian toothfish</name>
    <name type="synonym">Dissostichus amissus</name>
    <dbReference type="NCBI Taxonomy" id="100907"/>
    <lineage>
        <taxon>Eukaryota</taxon>
        <taxon>Metazoa</taxon>
        <taxon>Chordata</taxon>
        <taxon>Craniata</taxon>
        <taxon>Vertebrata</taxon>
        <taxon>Euteleostomi</taxon>
        <taxon>Actinopterygii</taxon>
        <taxon>Neopterygii</taxon>
        <taxon>Teleostei</taxon>
        <taxon>Neoteleostei</taxon>
        <taxon>Acanthomorphata</taxon>
        <taxon>Eupercaria</taxon>
        <taxon>Perciformes</taxon>
        <taxon>Notothenioidei</taxon>
        <taxon>Nototheniidae</taxon>
        <taxon>Dissostichus</taxon>
    </lineage>
</organism>
<reference evidence="2" key="1">
    <citation type="submission" date="2023-04" db="EMBL/GenBank/DDBJ databases">
        <title>Chromosome-level genome of Chaenocephalus aceratus.</title>
        <authorList>
            <person name="Park H."/>
        </authorList>
    </citation>
    <scope>NUCLEOTIDE SEQUENCE</scope>
    <source>
        <strain evidence="2">DE</strain>
        <tissue evidence="2">Muscle</tissue>
    </source>
</reference>
<evidence type="ECO:0000256" key="1">
    <source>
        <dbReference type="SAM" id="MobiDB-lite"/>
    </source>
</evidence>
<feature type="region of interest" description="Disordered" evidence="1">
    <location>
        <begin position="1"/>
        <end position="111"/>
    </location>
</feature>
<proteinExistence type="predicted"/>
<dbReference type="EMBL" id="JASDAP010000021">
    <property type="protein sequence ID" value="KAK1884720.1"/>
    <property type="molecule type" value="Genomic_DNA"/>
</dbReference>
<comment type="caution">
    <text evidence="2">The sequence shown here is derived from an EMBL/GenBank/DDBJ whole genome shotgun (WGS) entry which is preliminary data.</text>
</comment>
<feature type="compositionally biased region" description="Gly residues" evidence="1">
    <location>
        <begin position="101"/>
        <end position="111"/>
    </location>
</feature>
<gene>
    <name evidence="2" type="ORF">KUDE01_030918</name>
</gene>
<evidence type="ECO:0000313" key="2">
    <source>
        <dbReference type="EMBL" id="KAK1884720.1"/>
    </source>
</evidence>
<feature type="compositionally biased region" description="Pro residues" evidence="1">
    <location>
        <begin position="51"/>
        <end position="62"/>
    </location>
</feature>
<dbReference type="Proteomes" id="UP001228049">
    <property type="component" value="Unassembled WGS sequence"/>
</dbReference>
<keyword evidence="3" id="KW-1185">Reference proteome</keyword>
<protein>
    <submittedName>
        <fullName evidence="2">Fibrous sheath-interacting protein 2</fullName>
    </submittedName>
</protein>
<evidence type="ECO:0000313" key="3">
    <source>
        <dbReference type="Proteomes" id="UP001228049"/>
    </source>
</evidence>
<name>A0AAD9F3U8_DISEL</name>
<accession>A0AAD9F3U8</accession>
<feature type="compositionally biased region" description="Polar residues" evidence="1">
    <location>
        <begin position="69"/>
        <end position="86"/>
    </location>
</feature>
<dbReference type="AlphaFoldDB" id="A0AAD9F3U8"/>
<sequence>MPSEAPPQEPRDRGPLPPVTRAGRSAQLAKEAATSPAFERRSRGRPRKDGPPTPPPPTPTPPKARNARGPQSCSSFQSREGASRQTLFPRPDPSPEPWSWGGRGGGGPANP</sequence>